<evidence type="ECO:0000256" key="1">
    <source>
        <dbReference type="ARBA" id="ARBA00009213"/>
    </source>
</evidence>
<comment type="caution">
    <text evidence="6">The sequence shown here is derived from an EMBL/GenBank/DDBJ whole genome shotgun (WGS) entry which is preliminary data.</text>
</comment>
<dbReference type="NCBIfam" id="NF002367">
    <property type="entry name" value="PRK01346.1-4"/>
    <property type="match status" value="1"/>
</dbReference>
<dbReference type="InterPro" id="IPR051554">
    <property type="entry name" value="Acetyltransferase_Eis"/>
</dbReference>
<dbReference type="Pfam" id="PF13527">
    <property type="entry name" value="Acetyltransf_9"/>
    <property type="match status" value="1"/>
</dbReference>
<dbReference type="CDD" id="cd04301">
    <property type="entry name" value="NAT_SF"/>
    <property type="match status" value="1"/>
</dbReference>
<comment type="similarity">
    <text evidence="1 4">Belongs to the acetyltransferase Eis family.</text>
</comment>
<name>A0A329QE43_9ACTN</name>
<evidence type="ECO:0000256" key="3">
    <source>
        <dbReference type="ARBA" id="ARBA00023315"/>
    </source>
</evidence>
<proteinExistence type="inferred from homology"/>
<dbReference type="HAMAP" id="MF_01812">
    <property type="entry name" value="Eis"/>
    <property type="match status" value="1"/>
</dbReference>
<feature type="binding site" evidence="4">
    <location>
        <begin position="93"/>
        <end position="98"/>
    </location>
    <ligand>
        <name>acetyl-CoA</name>
        <dbReference type="ChEBI" id="CHEBI:57288"/>
    </ligand>
</feature>
<keyword evidence="2 4" id="KW-0808">Transferase</keyword>
<feature type="active site" description="Proton acceptor; via carboxylate" evidence="4">
    <location>
        <position position="411"/>
    </location>
</feature>
<dbReference type="Gene3D" id="3.40.630.30">
    <property type="match status" value="2"/>
</dbReference>
<dbReference type="PANTHER" id="PTHR37817">
    <property type="entry name" value="N-ACETYLTRANSFERASE EIS"/>
    <property type="match status" value="1"/>
</dbReference>
<feature type="active site" description="Proton donor" evidence="4">
    <location>
        <position position="127"/>
    </location>
</feature>
<dbReference type="Pfam" id="PF13530">
    <property type="entry name" value="SCP2_2"/>
    <property type="match status" value="1"/>
</dbReference>
<dbReference type="InterPro" id="IPR025559">
    <property type="entry name" value="Eis_dom"/>
</dbReference>
<comment type="subunit">
    <text evidence="4">Homohexamer; trimer of dimers.</text>
</comment>
<dbReference type="InterPro" id="IPR041380">
    <property type="entry name" value="Acetyltransf_17"/>
</dbReference>
<dbReference type="SUPFAM" id="SSF55718">
    <property type="entry name" value="SCP-like"/>
    <property type="match status" value="1"/>
</dbReference>
<evidence type="ECO:0000313" key="6">
    <source>
        <dbReference type="EMBL" id="RAW10271.1"/>
    </source>
</evidence>
<protein>
    <submittedName>
        <fullName evidence="6">GNAT family N-acetyltransferase</fullName>
    </submittedName>
</protein>
<accession>A0A329QE43</accession>
<feature type="binding site" evidence="4">
    <location>
        <begin position="85"/>
        <end position="87"/>
    </location>
    <ligand>
        <name>acetyl-CoA</name>
        <dbReference type="ChEBI" id="CHEBI:57288"/>
    </ligand>
</feature>
<dbReference type="PANTHER" id="PTHR37817:SF1">
    <property type="entry name" value="N-ACETYLTRANSFERASE EIS"/>
    <property type="match status" value="1"/>
</dbReference>
<dbReference type="GO" id="GO:0030649">
    <property type="term" value="P:aminoglycoside antibiotic catabolic process"/>
    <property type="evidence" value="ECO:0007669"/>
    <property type="project" value="TreeGrafter"/>
</dbReference>
<sequence>MTDPIDELTVRTCTDDDLPELVALISRAFLNDPREELLEALPKVFEPDRRHVAVDGDRLVGSAGVLTRDMTVPGGPMPTAHVTAVAVATTHRRRGLLRRIMNEQLHAIRERGTEPIAALWASEGGIYGRYGYGVASWNVEYEIPVLETEVPGTTPPGRLRHEQPAEISKTLADIHDRARHERPGVSARPGRWWEMRTLDPESRRRGMSAERAVVYEDEDGAHGYALLRTKLQWNMNSPGGEALVTEMLATNTEAYAALWRYLLSIDLVRTVRCPFGAVDEPLRHMATNVHALTAPMGPGLWVRVVDVPAALARRRYAAPIDVVLEITDAMFPDNAGRWHLRGDADSATCEATTAEPDLSLDVRGLGAAYLGGTSLQSLAAAGLVTEHRPGRLAAATTAFGWRRAPWSHEAF</sequence>
<feature type="domain" description="N-acetyltransferase" evidence="5">
    <location>
        <begin position="8"/>
        <end position="151"/>
    </location>
</feature>
<feature type="binding site" evidence="4">
    <location>
        <begin position="122"/>
        <end position="123"/>
    </location>
    <ligand>
        <name>acetyl-CoA</name>
        <dbReference type="ChEBI" id="CHEBI:57288"/>
    </ligand>
</feature>
<dbReference type="InterPro" id="IPR016181">
    <property type="entry name" value="Acyl_CoA_acyltransferase"/>
</dbReference>
<dbReference type="InterPro" id="IPR036527">
    <property type="entry name" value="SCP2_sterol-bd_dom_sf"/>
</dbReference>
<dbReference type="AlphaFoldDB" id="A0A329QE43"/>
<dbReference type="RefSeq" id="WP_112259951.1">
    <property type="nucleotide sequence ID" value="NZ_QMIG01000027.1"/>
</dbReference>
<reference evidence="6 7" key="1">
    <citation type="submission" date="2018-06" db="EMBL/GenBank/DDBJ databases">
        <title>Phytoactinopolyspora halophila sp. nov., a novel halophilic actinomycete isolated from a saline soil in China.</title>
        <authorList>
            <person name="Tang S.-K."/>
        </authorList>
    </citation>
    <scope>NUCLEOTIDE SEQUENCE [LARGE SCALE GENOMIC DNA]</scope>
    <source>
        <strain evidence="6 7">YIM 96934</strain>
    </source>
</reference>
<dbReference type="GO" id="GO:0034069">
    <property type="term" value="F:aminoglycoside N-acetyltransferase activity"/>
    <property type="evidence" value="ECO:0007669"/>
    <property type="project" value="TreeGrafter"/>
</dbReference>
<dbReference type="EMBL" id="QMIG01000027">
    <property type="protein sequence ID" value="RAW10271.1"/>
    <property type="molecule type" value="Genomic_DNA"/>
</dbReference>
<keyword evidence="3 4" id="KW-0012">Acyltransferase</keyword>
<evidence type="ECO:0000259" key="5">
    <source>
        <dbReference type="PROSITE" id="PS51186"/>
    </source>
</evidence>
<gene>
    <name evidence="6" type="ORF">DPM12_19065</name>
</gene>
<dbReference type="InterPro" id="IPR022902">
    <property type="entry name" value="NAcTrfase_Eis"/>
</dbReference>
<dbReference type="InterPro" id="IPR000182">
    <property type="entry name" value="GNAT_dom"/>
</dbReference>
<keyword evidence="7" id="KW-1185">Reference proteome</keyword>
<dbReference type="SUPFAM" id="SSF55729">
    <property type="entry name" value="Acyl-CoA N-acyltransferases (Nat)"/>
    <property type="match status" value="1"/>
</dbReference>
<evidence type="ECO:0000256" key="4">
    <source>
        <dbReference type="HAMAP-Rule" id="MF_01812"/>
    </source>
</evidence>
<evidence type="ECO:0000313" key="7">
    <source>
        <dbReference type="Proteomes" id="UP000250462"/>
    </source>
</evidence>
<dbReference type="Proteomes" id="UP000250462">
    <property type="component" value="Unassembled WGS sequence"/>
</dbReference>
<organism evidence="6 7">
    <name type="scientific">Phytoactinopolyspora halophila</name>
    <dbReference type="NCBI Taxonomy" id="1981511"/>
    <lineage>
        <taxon>Bacteria</taxon>
        <taxon>Bacillati</taxon>
        <taxon>Actinomycetota</taxon>
        <taxon>Actinomycetes</taxon>
        <taxon>Jiangellales</taxon>
        <taxon>Jiangellaceae</taxon>
        <taxon>Phytoactinopolyspora</taxon>
    </lineage>
</organism>
<dbReference type="OrthoDB" id="8399956at2"/>
<dbReference type="PROSITE" id="PS51186">
    <property type="entry name" value="GNAT"/>
    <property type="match status" value="1"/>
</dbReference>
<dbReference type="Pfam" id="PF17668">
    <property type="entry name" value="Acetyltransf_17"/>
    <property type="match status" value="1"/>
</dbReference>
<evidence type="ECO:0000256" key="2">
    <source>
        <dbReference type="ARBA" id="ARBA00022679"/>
    </source>
</evidence>
<dbReference type="Gene3D" id="3.30.1050.10">
    <property type="entry name" value="SCP2 sterol-binding domain"/>
    <property type="match status" value="1"/>
</dbReference>